<accession>A0AAE7KYA9</accession>
<dbReference type="Proteomes" id="UP000510650">
    <property type="component" value="Chromosome"/>
</dbReference>
<evidence type="ECO:0000256" key="2">
    <source>
        <dbReference type="ARBA" id="ARBA00008728"/>
    </source>
</evidence>
<gene>
    <name evidence="8" type="ORF">HV183_08420</name>
</gene>
<evidence type="ECO:0000313" key="8">
    <source>
        <dbReference type="EMBL" id="QLO13466.1"/>
    </source>
</evidence>
<keyword evidence="4 7" id="KW-0732">Signal</keyword>
<dbReference type="InterPro" id="IPR036777">
    <property type="entry name" value="Channel_Tsx-like_sf"/>
</dbReference>
<proteinExistence type="inferred from homology"/>
<evidence type="ECO:0000256" key="3">
    <source>
        <dbReference type="ARBA" id="ARBA00014794"/>
    </source>
</evidence>
<dbReference type="RefSeq" id="WP_181219354.1">
    <property type="nucleotide sequence ID" value="NZ_CP055538.1"/>
</dbReference>
<dbReference type="InterPro" id="IPR018013">
    <property type="entry name" value="Channel_Tsx-like"/>
</dbReference>
<dbReference type="Gene3D" id="2.40.230.20">
    <property type="entry name" value="Nucleoside-specific channel-forming protein, Tsx-like"/>
    <property type="match status" value="1"/>
</dbReference>
<dbReference type="GO" id="GO:0009279">
    <property type="term" value="C:cell outer membrane"/>
    <property type="evidence" value="ECO:0007669"/>
    <property type="project" value="UniProtKB-SubCell"/>
</dbReference>
<dbReference type="InterPro" id="IPR003055">
    <property type="entry name" value="Channel_Tsx"/>
</dbReference>
<sequence length="278" mass="32006">MLKKNVSMIKKLVLGAVIAMSCGKVLAADYSDGNIRKNDFNWMQMNLMQSVDAKVPYGIRNDTYLELEFGARSGIVDLYGYVDFFDVFDSKHDDRHGSDNFFAKISPRFSLDAIFNRDLSVGPFNEFYIATVNNIGDRELFEHYIGLGTDVKVPWFGMMGMNIYAHYVRENYGAENEGKWDGYMLSTNWSTPFYHFANGSYLNYQGYFDYQFAANKIADQALYSNNAIEWYNGIYWHSEHYAVGYGLKYFRNMALMENHGGAGRTTGLGHYFSLTYKF</sequence>
<evidence type="ECO:0000256" key="1">
    <source>
        <dbReference type="ARBA" id="ARBA00004571"/>
    </source>
</evidence>
<dbReference type="SUPFAM" id="SSF111364">
    <property type="entry name" value="Tsx-like channel"/>
    <property type="match status" value="1"/>
</dbReference>
<comment type="similarity">
    <text evidence="2">Belongs to the nucleoside-specific channel-forming outer membrane porin (Tsx) (TC 1.B.10) family.</text>
</comment>
<feature type="chain" id="PRO_5042037754" description="Nucleoside-specific channel-forming protein Tsx" evidence="7">
    <location>
        <begin position="28"/>
        <end position="278"/>
    </location>
</feature>
<name>A0AAE7KYA9_CITFR</name>
<evidence type="ECO:0000313" key="9">
    <source>
        <dbReference type="Proteomes" id="UP000510650"/>
    </source>
</evidence>
<dbReference type="PROSITE" id="PS51257">
    <property type="entry name" value="PROKAR_LIPOPROTEIN"/>
    <property type="match status" value="1"/>
</dbReference>
<evidence type="ECO:0000256" key="5">
    <source>
        <dbReference type="ARBA" id="ARBA00023136"/>
    </source>
</evidence>
<evidence type="ECO:0000256" key="6">
    <source>
        <dbReference type="ARBA" id="ARBA00023237"/>
    </source>
</evidence>
<keyword evidence="6" id="KW-0998">Cell outer membrane</keyword>
<dbReference type="AlphaFoldDB" id="A0AAE7KYA9"/>
<evidence type="ECO:0000256" key="7">
    <source>
        <dbReference type="SAM" id="SignalP"/>
    </source>
</evidence>
<keyword evidence="5" id="KW-0472">Membrane</keyword>
<evidence type="ECO:0000256" key="4">
    <source>
        <dbReference type="ARBA" id="ARBA00022729"/>
    </source>
</evidence>
<dbReference type="GO" id="GO:0005337">
    <property type="term" value="F:nucleoside transmembrane transporter activity"/>
    <property type="evidence" value="ECO:0007669"/>
    <property type="project" value="InterPro"/>
</dbReference>
<dbReference type="PRINTS" id="PR01277">
    <property type="entry name" value="CHANNELTSX"/>
</dbReference>
<comment type="subcellular location">
    <subcellularLocation>
        <location evidence="1">Cell outer membrane</location>
        <topology evidence="1">Multi-pass membrane protein</topology>
    </subcellularLocation>
</comment>
<feature type="signal peptide" evidence="7">
    <location>
        <begin position="1"/>
        <end position="27"/>
    </location>
</feature>
<dbReference type="Pfam" id="PF03502">
    <property type="entry name" value="Channel_Tsx"/>
    <property type="match status" value="1"/>
</dbReference>
<dbReference type="EMBL" id="CP055538">
    <property type="protein sequence ID" value="QLO13466.1"/>
    <property type="molecule type" value="Genomic_DNA"/>
</dbReference>
<organism evidence="8 9">
    <name type="scientific">Citrobacter freundii</name>
    <dbReference type="NCBI Taxonomy" id="546"/>
    <lineage>
        <taxon>Bacteria</taxon>
        <taxon>Pseudomonadati</taxon>
        <taxon>Pseudomonadota</taxon>
        <taxon>Gammaproteobacteria</taxon>
        <taxon>Enterobacterales</taxon>
        <taxon>Enterobacteriaceae</taxon>
        <taxon>Citrobacter</taxon>
        <taxon>Citrobacter freundii complex</taxon>
    </lineage>
</organism>
<reference evidence="9" key="1">
    <citation type="submission" date="2020-06" db="EMBL/GenBank/DDBJ databases">
        <title>REHAB project genomes.</title>
        <authorList>
            <person name="Shaw L.P."/>
        </authorList>
    </citation>
    <scope>NUCLEOTIDE SEQUENCE [LARGE SCALE GENOMIC DNA]</scope>
    <source>
        <strain evidence="9">RHBSTW-00398</strain>
    </source>
</reference>
<protein>
    <recommendedName>
        <fullName evidence="3">Nucleoside-specific channel-forming protein Tsx</fullName>
    </recommendedName>
</protein>